<organism evidence="1 2">
    <name type="scientific">Leptospira idonii</name>
    <dbReference type="NCBI Taxonomy" id="1193500"/>
    <lineage>
        <taxon>Bacteria</taxon>
        <taxon>Pseudomonadati</taxon>
        <taxon>Spirochaetota</taxon>
        <taxon>Spirochaetia</taxon>
        <taxon>Leptospirales</taxon>
        <taxon>Leptospiraceae</taxon>
        <taxon>Leptospira</taxon>
    </lineage>
</organism>
<dbReference type="OrthoDB" id="330252at2"/>
<proteinExistence type="predicted"/>
<dbReference type="Proteomes" id="UP000298058">
    <property type="component" value="Unassembled WGS sequence"/>
</dbReference>
<dbReference type="AlphaFoldDB" id="A0A4R9M102"/>
<dbReference type="EMBL" id="RQHW01000013">
    <property type="protein sequence ID" value="TGN20414.1"/>
    <property type="molecule type" value="Genomic_DNA"/>
</dbReference>
<comment type="caution">
    <text evidence="1">The sequence shown here is derived from an EMBL/GenBank/DDBJ whole genome shotgun (WGS) entry which is preliminary data.</text>
</comment>
<evidence type="ECO:0000313" key="1">
    <source>
        <dbReference type="EMBL" id="TGN20414.1"/>
    </source>
</evidence>
<dbReference type="RefSeq" id="WP_135759278.1">
    <property type="nucleotide sequence ID" value="NZ_RQHW01000013.1"/>
</dbReference>
<evidence type="ECO:0000313" key="2">
    <source>
        <dbReference type="Proteomes" id="UP000298058"/>
    </source>
</evidence>
<reference evidence="1" key="1">
    <citation type="journal article" date="2019" name="PLoS Negl. Trop. Dis.">
        <title>Revisiting the worldwide diversity of Leptospira species in the environment.</title>
        <authorList>
            <person name="Vincent A.T."/>
            <person name="Schiettekatte O."/>
            <person name="Bourhy P."/>
            <person name="Veyrier F.J."/>
            <person name="Picardeau M."/>
        </authorList>
    </citation>
    <scope>NUCLEOTIDE SEQUENCE [LARGE SCALE GENOMIC DNA]</scope>
    <source>
        <strain evidence="1">201300427</strain>
    </source>
</reference>
<gene>
    <name evidence="1" type="ORF">EHS15_04170</name>
</gene>
<sequence>MNHLQQSQFSLRILFVSVLVLSLFVSCKKQKGIDSGEWKDESLKMTAELCEKYRKCADPSWSAIPDKLKDFSKDRIEEANCQKRFRESNAYKLIGASPEIIVGLYRECHKQVLNLSCEDLRQGKLDSVVPCSEFKKIQSGN</sequence>
<keyword evidence="2" id="KW-1185">Reference proteome</keyword>
<accession>A0A4R9M102</accession>
<name>A0A4R9M102_9LEPT</name>
<protein>
    <submittedName>
        <fullName evidence="1">Uncharacterized protein</fullName>
    </submittedName>
</protein>
<dbReference type="NCBIfam" id="NF047485">
    <property type="entry name" value="LA_2478_plus"/>
    <property type="match status" value="1"/>
</dbReference>